<dbReference type="PROSITE" id="PS50297">
    <property type="entry name" value="ANK_REP_REGION"/>
    <property type="match status" value="1"/>
</dbReference>
<evidence type="ECO:0000256" key="1">
    <source>
        <dbReference type="ARBA" id="ARBA00022737"/>
    </source>
</evidence>
<dbReference type="AlphaFoldDB" id="A0A7S2K9U8"/>
<dbReference type="SMART" id="SM00248">
    <property type="entry name" value="ANK"/>
    <property type="match status" value="2"/>
</dbReference>
<dbReference type="Gene3D" id="1.25.40.20">
    <property type="entry name" value="Ankyrin repeat-containing domain"/>
    <property type="match status" value="2"/>
</dbReference>
<feature type="repeat" description="ANK" evidence="3">
    <location>
        <begin position="34"/>
        <end position="66"/>
    </location>
</feature>
<feature type="repeat" description="ANK" evidence="3">
    <location>
        <begin position="79"/>
        <end position="113"/>
    </location>
</feature>
<protein>
    <submittedName>
        <fullName evidence="4">Uncharacterized protein</fullName>
    </submittedName>
</protein>
<keyword evidence="2 3" id="KW-0040">ANK repeat</keyword>
<gene>
    <name evidence="4" type="ORF">LDAN0321_LOCUS6476</name>
</gene>
<dbReference type="PRINTS" id="PR01415">
    <property type="entry name" value="ANKYRIN"/>
</dbReference>
<dbReference type="PANTHER" id="PTHR24171">
    <property type="entry name" value="ANKYRIN REPEAT DOMAIN-CONTAINING PROTEIN 39-RELATED"/>
    <property type="match status" value="1"/>
</dbReference>
<organism evidence="4">
    <name type="scientific">Leptocylindrus danicus</name>
    <dbReference type="NCBI Taxonomy" id="163516"/>
    <lineage>
        <taxon>Eukaryota</taxon>
        <taxon>Sar</taxon>
        <taxon>Stramenopiles</taxon>
        <taxon>Ochrophyta</taxon>
        <taxon>Bacillariophyta</taxon>
        <taxon>Coscinodiscophyceae</taxon>
        <taxon>Chaetocerotophycidae</taxon>
        <taxon>Leptocylindrales</taxon>
        <taxon>Leptocylindraceae</taxon>
        <taxon>Leptocylindrus</taxon>
    </lineage>
</organism>
<dbReference type="InterPro" id="IPR002110">
    <property type="entry name" value="Ankyrin_rpt"/>
</dbReference>
<keyword evidence="1" id="KW-0677">Repeat</keyword>
<dbReference type="InterPro" id="IPR036770">
    <property type="entry name" value="Ankyrin_rpt-contain_sf"/>
</dbReference>
<dbReference type="Pfam" id="PF12796">
    <property type="entry name" value="Ank_2"/>
    <property type="match status" value="1"/>
</dbReference>
<evidence type="ECO:0000313" key="4">
    <source>
        <dbReference type="EMBL" id="CAD9568574.1"/>
    </source>
</evidence>
<dbReference type="SUPFAM" id="SSF48403">
    <property type="entry name" value="Ankyrin repeat"/>
    <property type="match status" value="1"/>
</dbReference>
<evidence type="ECO:0000256" key="2">
    <source>
        <dbReference type="ARBA" id="ARBA00023043"/>
    </source>
</evidence>
<proteinExistence type="predicted"/>
<sequence>MSGENLRSAAIIGDLNQVKELIAGGANPCSVDDDGMTPLHYAAWNGHIDCVEFLVVNDKGISTETGEKYSCINIQTKSCGYTALHLCVKSGIETKKCCQALLFAGADPNITDDLAKLPFDLAKNNGMDEVAEIISNFLSNENSEHEHYLQDMIRKHKVRRAPSNQHLLDAEGEIIPFALKSHGSRERTVVAINYLRTALNDSFQVEAMRRKLANHTNKDFD</sequence>
<dbReference type="PANTHER" id="PTHR24171:SF9">
    <property type="entry name" value="ANKYRIN REPEAT DOMAIN-CONTAINING PROTEIN 39"/>
    <property type="match status" value="1"/>
</dbReference>
<dbReference type="PROSITE" id="PS50088">
    <property type="entry name" value="ANK_REPEAT"/>
    <property type="match status" value="2"/>
</dbReference>
<accession>A0A7S2K9U8</accession>
<evidence type="ECO:0000256" key="3">
    <source>
        <dbReference type="PROSITE-ProRule" id="PRU00023"/>
    </source>
</evidence>
<reference evidence="4" key="1">
    <citation type="submission" date="2021-01" db="EMBL/GenBank/DDBJ databases">
        <authorList>
            <person name="Corre E."/>
            <person name="Pelletier E."/>
            <person name="Niang G."/>
            <person name="Scheremetjew M."/>
            <person name="Finn R."/>
            <person name="Kale V."/>
            <person name="Holt S."/>
            <person name="Cochrane G."/>
            <person name="Meng A."/>
            <person name="Brown T."/>
            <person name="Cohen L."/>
        </authorList>
    </citation>
    <scope>NUCLEOTIDE SEQUENCE</scope>
    <source>
        <strain evidence="4">B650</strain>
    </source>
</reference>
<dbReference type="EMBL" id="HBGY01010252">
    <property type="protein sequence ID" value="CAD9568574.1"/>
    <property type="molecule type" value="Transcribed_RNA"/>
</dbReference>
<name>A0A7S2K9U8_9STRA</name>